<keyword evidence="2" id="KW-1185">Reference proteome</keyword>
<accession>A0ABS9XDZ3</accession>
<evidence type="ECO:0000313" key="2">
    <source>
        <dbReference type="Proteomes" id="UP001165270"/>
    </source>
</evidence>
<name>A0ABS9XDZ3_9ACTN</name>
<proteinExistence type="predicted"/>
<organism evidence="1 2">
    <name type="scientific">Streptomyces spinosisporus</name>
    <dbReference type="NCBI Taxonomy" id="2927582"/>
    <lineage>
        <taxon>Bacteria</taxon>
        <taxon>Bacillati</taxon>
        <taxon>Actinomycetota</taxon>
        <taxon>Actinomycetes</taxon>
        <taxon>Kitasatosporales</taxon>
        <taxon>Streptomycetaceae</taxon>
        <taxon>Streptomyces</taxon>
    </lineage>
</organism>
<comment type="caution">
    <text evidence="1">The sequence shown here is derived from an EMBL/GenBank/DDBJ whole genome shotgun (WGS) entry which is preliminary data.</text>
</comment>
<dbReference type="EMBL" id="JALDAX010000003">
    <property type="protein sequence ID" value="MCI3240254.1"/>
    <property type="molecule type" value="Genomic_DNA"/>
</dbReference>
<sequence>MAAILRLPGGTDDAAEIVEALIAAAETREHTAPEQALRWRWLANDIGDALDALPAPHQ</sequence>
<dbReference type="RefSeq" id="WP_242709323.1">
    <property type="nucleotide sequence ID" value="NZ_JALDAX010000003.1"/>
</dbReference>
<protein>
    <submittedName>
        <fullName evidence="1">Uncharacterized protein</fullName>
    </submittedName>
</protein>
<evidence type="ECO:0000313" key="1">
    <source>
        <dbReference type="EMBL" id="MCI3240254.1"/>
    </source>
</evidence>
<dbReference type="Proteomes" id="UP001165270">
    <property type="component" value="Unassembled WGS sequence"/>
</dbReference>
<gene>
    <name evidence="1" type="ORF">MQN93_11020</name>
</gene>
<reference evidence="1" key="1">
    <citation type="submission" date="2022-03" db="EMBL/GenBank/DDBJ databases">
        <title>Streptomyces 7R015 and 7R016 isolated from Barleria lupulina in Thailand.</title>
        <authorList>
            <person name="Kanchanasin P."/>
            <person name="Phongsopitanun W."/>
            <person name="Tanasupawat S."/>
        </authorList>
    </citation>
    <scope>NUCLEOTIDE SEQUENCE</scope>
    <source>
        <strain evidence="1">7R016</strain>
    </source>
</reference>